<sequence>MTKWKMKIVFTGISSIFVLSGCGMFGNGNVNEVGDDLEAYYNDHIIPIQTDVDDAWWDFYDETADLSNEEFYDAYQSDLKPELDGYYDEIQSLQPETEEVKNLHDMYLENNEVFWEAGEKEVEGHYQEDTELLQEADDLFDEYDRMEQEFYDELDRLMDEHGVEYEN</sequence>
<reference evidence="1" key="1">
    <citation type="submission" date="2022-06" db="EMBL/GenBank/DDBJ databases">
        <title>Alkalicoccobacillus porphyridii sp. nov., isolated from a marine red alga, Porphyridium purpureum and reclassification of Shouchella plakortidis and Shouchella gibsonii as Alkalicoccobacillus plakortidis comb. nov. and Alkalicoccobacillus gibsonii comb. nov.</title>
        <authorList>
            <person name="Kim K.H."/>
            <person name="Lee J.K."/>
            <person name="Han D.M."/>
            <person name="Baek J.H."/>
            <person name="Jeon C.O."/>
        </authorList>
    </citation>
    <scope>NUCLEOTIDE SEQUENCE</scope>
    <source>
        <strain evidence="1">DSM 19153</strain>
    </source>
</reference>
<accession>A0ABT0XF55</accession>
<protein>
    <recommendedName>
        <fullName evidence="3">Lipoprotein</fullName>
    </recommendedName>
</protein>
<keyword evidence="2" id="KW-1185">Reference proteome</keyword>
<name>A0ABT0XF55_9BACI</name>
<comment type="caution">
    <text evidence="1">The sequence shown here is derived from an EMBL/GenBank/DDBJ whole genome shotgun (WGS) entry which is preliminary data.</text>
</comment>
<dbReference type="EMBL" id="JAMQJY010000001">
    <property type="protein sequence ID" value="MCM2674528.1"/>
    <property type="molecule type" value="Genomic_DNA"/>
</dbReference>
<evidence type="ECO:0000313" key="1">
    <source>
        <dbReference type="EMBL" id="MCM2674528.1"/>
    </source>
</evidence>
<dbReference type="RefSeq" id="WP_251604396.1">
    <property type="nucleotide sequence ID" value="NZ_JAMQJY010000001.1"/>
</dbReference>
<organism evidence="1 2">
    <name type="scientific">Alkalicoccobacillus plakortidis</name>
    <dbReference type="NCBI Taxonomy" id="444060"/>
    <lineage>
        <taxon>Bacteria</taxon>
        <taxon>Bacillati</taxon>
        <taxon>Bacillota</taxon>
        <taxon>Bacilli</taxon>
        <taxon>Bacillales</taxon>
        <taxon>Bacillaceae</taxon>
        <taxon>Alkalicoccobacillus</taxon>
    </lineage>
</organism>
<dbReference type="PROSITE" id="PS51257">
    <property type="entry name" value="PROKAR_LIPOPROTEIN"/>
    <property type="match status" value="1"/>
</dbReference>
<evidence type="ECO:0008006" key="3">
    <source>
        <dbReference type="Google" id="ProtNLM"/>
    </source>
</evidence>
<dbReference type="Proteomes" id="UP001203665">
    <property type="component" value="Unassembled WGS sequence"/>
</dbReference>
<proteinExistence type="predicted"/>
<evidence type="ECO:0000313" key="2">
    <source>
        <dbReference type="Proteomes" id="UP001203665"/>
    </source>
</evidence>
<gene>
    <name evidence="1" type="ORF">NDM98_02705</name>
</gene>